<accession>A0A484MXB7</accession>
<dbReference type="EMBL" id="OOIL02004794">
    <property type="protein sequence ID" value="VFQ93077.1"/>
    <property type="molecule type" value="Genomic_DNA"/>
</dbReference>
<keyword evidence="2" id="KW-1185">Reference proteome</keyword>
<dbReference type="Proteomes" id="UP000595140">
    <property type="component" value="Unassembled WGS sequence"/>
</dbReference>
<protein>
    <submittedName>
        <fullName evidence="1">Uncharacterized protein</fullName>
    </submittedName>
</protein>
<proteinExistence type="predicted"/>
<reference evidence="1 2" key="1">
    <citation type="submission" date="2018-04" db="EMBL/GenBank/DDBJ databases">
        <authorList>
            <person name="Vogel A."/>
        </authorList>
    </citation>
    <scope>NUCLEOTIDE SEQUENCE [LARGE SCALE GENOMIC DNA]</scope>
</reference>
<name>A0A484MXB7_9ASTE</name>
<gene>
    <name evidence="1" type="ORF">CCAM_LOCUS34853</name>
</gene>
<evidence type="ECO:0000313" key="2">
    <source>
        <dbReference type="Proteomes" id="UP000595140"/>
    </source>
</evidence>
<sequence>MLMTTPTAAIVADSDAHSHRVRATINICFAAIALRYGYDVTIEWIVERDERIFDVGKTRLNTTAGQRVFEGDDNGGTV</sequence>
<dbReference type="AlphaFoldDB" id="A0A484MXB7"/>
<organism evidence="1 2">
    <name type="scientific">Cuscuta campestris</name>
    <dbReference type="NCBI Taxonomy" id="132261"/>
    <lineage>
        <taxon>Eukaryota</taxon>
        <taxon>Viridiplantae</taxon>
        <taxon>Streptophyta</taxon>
        <taxon>Embryophyta</taxon>
        <taxon>Tracheophyta</taxon>
        <taxon>Spermatophyta</taxon>
        <taxon>Magnoliopsida</taxon>
        <taxon>eudicotyledons</taxon>
        <taxon>Gunneridae</taxon>
        <taxon>Pentapetalae</taxon>
        <taxon>asterids</taxon>
        <taxon>lamiids</taxon>
        <taxon>Solanales</taxon>
        <taxon>Convolvulaceae</taxon>
        <taxon>Cuscuteae</taxon>
        <taxon>Cuscuta</taxon>
        <taxon>Cuscuta subgen. Grammica</taxon>
        <taxon>Cuscuta sect. Cleistogrammica</taxon>
    </lineage>
</organism>
<evidence type="ECO:0000313" key="1">
    <source>
        <dbReference type="EMBL" id="VFQ93077.1"/>
    </source>
</evidence>